<evidence type="ECO:0000313" key="4">
    <source>
        <dbReference type="Proteomes" id="UP001469553"/>
    </source>
</evidence>
<dbReference type="InterPro" id="IPR000008">
    <property type="entry name" value="C2_dom"/>
</dbReference>
<keyword evidence="1" id="KW-0732">Signal</keyword>
<organism evidence="3 4">
    <name type="scientific">Ameca splendens</name>
    <dbReference type="NCBI Taxonomy" id="208324"/>
    <lineage>
        <taxon>Eukaryota</taxon>
        <taxon>Metazoa</taxon>
        <taxon>Chordata</taxon>
        <taxon>Craniata</taxon>
        <taxon>Vertebrata</taxon>
        <taxon>Euteleostomi</taxon>
        <taxon>Actinopterygii</taxon>
        <taxon>Neopterygii</taxon>
        <taxon>Teleostei</taxon>
        <taxon>Neoteleostei</taxon>
        <taxon>Acanthomorphata</taxon>
        <taxon>Ovalentaria</taxon>
        <taxon>Atherinomorphae</taxon>
        <taxon>Cyprinodontiformes</taxon>
        <taxon>Goodeidae</taxon>
        <taxon>Ameca</taxon>
    </lineage>
</organism>
<dbReference type="Proteomes" id="UP001469553">
    <property type="component" value="Unassembled WGS sequence"/>
</dbReference>
<dbReference type="Pfam" id="PF00168">
    <property type="entry name" value="C2"/>
    <property type="match status" value="1"/>
</dbReference>
<protein>
    <recommendedName>
        <fullName evidence="2">C2 domain-containing protein</fullName>
    </recommendedName>
</protein>
<feature type="non-terminal residue" evidence="3">
    <location>
        <position position="1"/>
    </location>
</feature>
<dbReference type="SUPFAM" id="SSF49562">
    <property type="entry name" value="C2 domain (Calcium/lipid-binding domain, CaLB)"/>
    <property type="match status" value="1"/>
</dbReference>
<evidence type="ECO:0000259" key="2">
    <source>
        <dbReference type="Pfam" id="PF00168"/>
    </source>
</evidence>
<comment type="caution">
    <text evidence="3">The sequence shown here is derived from an EMBL/GenBank/DDBJ whole genome shotgun (WGS) entry which is preliminary data.</text>
</comment>
<accession>A0ABV1ABI4</accession>
<feature type="signal peptide" evidence="1">
    <location>
        <begin position="1"/>
        <end position="24"/>
    </location>
</feature>
<feature type="chain" id="PRO_5046238876" description="C2 domain-containing protein" evidence="1">
    <location>
        <begin position="25"/>
        <end position="122"/>
    </location>
</feature>
<keyword evidence="4" id="KW-1185">Reference proteome</keyword>
<evidence type="ECO:0000256" key="1">
    <source>
        <dbReference type="SAM" id="SignalP"/>
    </source>
</evidence>
<evidence type="ECO:0000313" key="3">
    <source>
        <dbReference type="EMBL" id="MEQ2315908.1"/>
    </source>
</evidence>
<proteinExistence type="predicted"/>
<dbReference type="Gene3D" id="2.60.40.150">
    <property type="entry name" value="C2 domain"/>
    <property type="match status" value="1"/>
</dbReference>
<gene>
    <name evidence="3" type="ORF">AMECASPLE_027286</name>
</gene>
<dbReference type="InterPro" id="IPR035892">
    <property type="entry name" value="C2_domain_sf"/>
</dbReference>
<sequence>FISFCFFASYWVSCLGLTAPDVYALVRCEGHVVRTRLFKENGNPEFNLRTIFYRRYPDANISVELWSRGLLWDSLLGAALLQTTESEKSRNLVIDLRGERLRSGSGGCIYVETSTSLCLTDL</sequence>
<reference evidence="3 4" key="1">
    <citation type="submission" date="2021-06" db="EMBL/GenBank/DDBJ databases">
        <authorList>
            <person name="Palmer J.M."/>
        </authorList>
    </citation>
    <scope>NUCLEOTIDE SEQUENCE [LARGE SCALE GENOMIC DNA]</scope>
    <source>
        <strain evidence="3 4">AS_MEX2019</strain>
        <tissue evidence="3">Muscle</tissue>
    </source>
</reference>
<feature type="domain" description="C2" evidence="2">
    <location>
        <begin position="19"/>
        <end position="87"/>
    </location>
</feature>
<name>A0ABV1ABI4_9TELE</name>
<dbReference type="EMBL" id="JAHRIP010087511">
    <property type="protein sequence ID" value="MEQ2315908.1"/>
    <property type="molecule type" value="Genomic_DNA"/>
</dbReference>